<keyword evidence="1 2" id="KW-0963">Cytoplasm</keyword>
<dbReference type="Proteomes" id="UP000533269">
    <property type="component" value="Unassembled WGS sequence"/>
</dbReference>
<dbReference type="NCBIfam" id="TIGR01826">
    <property type="entry name" value="CofD_related"/>
    <property type="match status" value="1"/>
</dbReference>
<name>A0A7W4XZ53_KINRA</name>
<reference evidence="3 4" key="2">
    <citation type="submission" date="2020-08" db="EMBL/GenBank/DDBJ databases">
        <authorList>
            <person name="Partida-Martinez L."/>
            <person name="Huntemann M."/>
            <person name="Clum A."/>
            <person name="Wang J."/>
            <person name="Palaniappan K."/>
            <person name="Ritter S."/>
            <person name="Chen I.-M."/>
            <person name="Stamatis D."/>
            <person name="Reddy T."/>
            <person name="O'Malley R."/>
            <person name="Daum C."/>
            <person name="Shapiro N."/>
            <person name="Ivanova N."/>
            <person name="Kyrpides N."/>
            <person name="Woyke T."/>
        </authorList>
    </citation>
    <scope>NUCLEOTIDE SEQUENCE [LARGE SCALE GENOMIC DNA]</scope>
    <source>
        <strain evidence="3 4">AS2.23</strain>
    </source>
</reference>
<protein>
    <recommendedName>
        <fullName evidence="2">Putative gluconeogenesis factor</fullName>
    </recommendedName>
</protein>
<dbReference type="PANTHER" id="PTHR30135:SF3">
    <property type="entry name" value="GLUCONEOGENESIS FACTOR-RELATED"/>
    <property type="match status" value="1"/>
</dbReference>
<comment type="similarity">
    <text evidence="2">Belongs to the gluconeogenesis factor family.</text>
</comment>
<evidence type="ECO:0000313" key="3">
    <source>
        <dbReference type="EMBL" id="MBB2902929.1"/>
    </source>
</evidence>
<dbReference type="Gene3D" id="3.40.50.10680">
    <property type="entry name" value="CofD-like domains"/>
    <property type="match status" value="1"/>
</dbReference>
<evidence type="ECO:0000256" key="1">
    <source>
        <dbReference type="ARBA" id="ARBA00022490"/>
    </source>
</evidence>
<accession>A0A7W4XZ53</accession>
<organism evidence="3 4">
    <name type="scientific">Kineococcus radiotolerans</name>
    <dbReference type="NCBI Taxonomy" id="131568"/>
    <lineage>
        <taxon>Bacteria</taxon>
        <taxon>Bacillati</taxon>
        <taxon>Actinomycetota</taxon>
        <taxon>Actinomycetes</taxon>
        <taxon>Kineosporiales</taxon>
        <taxon>Kineosporiaceae</taxon>
        <taxon>Kineococcus</taxon>
    </lineage>
</organism>
<dbReference type="GO" id="GO:0005737">
    <property type="term" value="C:cytoplasm"/>
    <property type="evidence" value="ECO:0007669"/>
    <property type="project" value="UniProtKB-SubCell"/>
</dbReference>
<dbReference type="PANTHER" id="PTHR30135">
    <property type="entry name" value="UNCHARACTERIZED PROTEIN YVCK-RELATED"/>
    <property type="match status" value="1"/>
</dbReference>
<sequence>MSPLPEHVHPSSTSFPTGLIPTVGAAGLPGTPGSGAAPAVVALGGGHGLSASLSALRHLTDRLTAVVTVADDGGSSGRLRRELGGLPPGDLRMALSALCDDSEWGRTWRDVLQHRFTSEGSLHQHATGNLLIATLWELLGDEVAGLDWVGRLLGARGRVLPMAAVPLDIEADVLGLVPGDPGATTSVRGQVAVASTPGQVAAVRLVPEDPPVRPEVVTAIAEADWVVLGPGSWFTSVLPHLMVPGLLRALTSTRARTCVTLNLAVQPGETDGFSAEAHLEVLAAHAPGLVVDAVVADPVAVGDVDALVRVAESLGAQVLLRTVSVGDGTPRHDALRLAAAYRDVFSAPAGHGVGRGGG</sequence>
<evidence type="ECO:0000313" key="4">
    <source>
        <dbReference type="Proteomes" id="UP000533269"/>
    </source>
</evidence>
<dbReference type="EMBL" id="JACHVY010000004">
    <property type="protein sequence ID" value="MBB2902929.1"/>
    <property type="molecule type" value="Genomic_DNA"/>
</dbReference>
<dbReference type="InterPro" id="IPR002882">
    <property type="entry name" value="CofD"/>
</dbReference>
<dbReference type="InterPro" id="IPR038136">
    <property type="entry name" value="CofD-like_dom_sf"/>
</dbReference>
<dbReference type="GO" id="GO:0008360">
    <property type="term" value="P:regulation of cell shape"/>
    <property type="evidence" value="ECO:0007669"/>
    <property type="project" value="UniProtKB-UniRule"/>
</dbReference>
<gene>
    <name evidence="3" type="ORF">FHR75_003765</name>
</gene>
<reference evidence="3 4" key="1">
    <citation type="submission" date="2020-08" db="EMBL/GenBank/DDBJ databases">
        <title>The Agave Microbiome: Exploring the role of microbial communities in plant adaptations to desert environments.</title>
        <authorList>
            <person name="Partida-Martinez L.P."/>
        </authorList>
    </citation>
    <scope>NUCLEOTIDE SEQUENCE [LARGE SCALE GENOMIC DNA]</scope>
    <source>
        <strain evidence="3 4">AS2.23</strain>
    </source>
</reference>
<evidence type="ECO:0000256" key="2">
    <source>
        <dbReference type="HAMAP-Rule" id="MF_00973"/>
    </source>
</evidence>
<proteinExistence type="inferred from homology"/>
<dbReference type="Pfam" id="PF01933">
    <property type="entry name" value="CofD"/>
    <property type="match status" value="1"/>
</dbReference>
<dbReference type="CDD" id="cd07187">
    <property type="entry name" value="YvcK_like"/>
    <property type="match status" value="1"/>
</dbReference>
<comment type="function">
    <text evidence="2">Required for morphogenesis under gluconeogenic growth conditions.</text>
</comment>
<dbReference type="GO" id="GO:0043743">
    <property type="term" value="F:LPPG:FO 2-phospho-L-lactate transferase activity"/>
    <property type="evidence" value="ECO:0007669"/>
    <property type="project" value="InterPro"/>
</dbReference>
<dbReference type="HAMAP" id="MF_00973">
    <property type="entry name" value="Gluconeogen_factor"/>
    <property type="match status" value="1"/>
</dbReference>
<comment type="subcellular location">
    <subcellularLocation>
        <location evidence="2">Cytoplasm</location>
    </subcellularLocation>
</comment>
<comment type="caution">
    <text evidence="3">The sequence shown here is derived from an EMBL/GenBank/DDBJ whole genome shotgun (WGS) entry which is preliminary data.</text>
</comment>
<dbReference type="SUPFAM" id="SSF142338">
    <property type="entry name" value="CofD-like"/>
    <property type="match status" value="1"/>
</dbReference>
<dbReference type="AlphaFoldDB" id="A0A7W4XZ53"/>
<dbReference type="InterPro" id="IPR010119">
    <property type="entry name" value="Gluconeogen_factor"/>
</dbReference>